<name>A0A6J4TP44_9ACTN</name>
<gene>
    <name evidence="2" type="ORF">AVDCRST_MAG30-3509</name>
</gene>
<feature type="compositionally biased region" description="Basic residues" evidence="1">
    <location>
        <begin position="1"/>
        <end position="41"/>
    </location>
</feature>
<proteinExistence type="predicted"/>
<feature type="compositionally biased region" description="Low complexity" evidence="1">
    <location>
        <begin position="163"/>
        <end position="180"/>
    </location>
</feature>
<feature type="compositionally biased region" description="Basic and acidic residues" evidence="1">
    <location>
        <begin position="138"/>
        <end position="159"/>
    </location>
</feature>
<organism evidence="2">
    <name type="scientific">uncultured Solirubrobacteraceae bacterium</name>
    <dbReference type="NCBI Taxonomy" id="1162706"/>
    <lineage>
        <taxon>Bacteria</taxon>
        <taxon>Bacillati</taxon>
        <taxon>Actinomycetota</taxon>
        <taxon>Thermoleophilia</taxon>
        <taxon>Solirubrobacterales</taxon>
        <taxon>Solirubrobacteraceae</taxon>
        <taxon>environmental samples</taxon>
    </lineage>
</organism>
<evidence type="ECO:0000256" key="1">
    <source>
        <dbReference type="SAM" id="MobiDB-lite"/>
    </source>
</evidence>
<dbReference type="AlphaFoldDB" id="A0A6J4TP44"/>
<protein>
    <submittedName>
        <fullName evidence="2">Uncharacterized protein</fullName>
    </submittedName>
</protein>
<feature type="compositionally biased region" description="Basic and acidic residues" evidence="1">
    <location>
        <begin position="85"/>
        <end position="94"/>
    </location>
</feature>
<feature type="region of interest" description="Disordered" evidence="1">
    <location>
        <begin position="1"/>
        <end position="192"/>
    </location>
</feature>
<dbReference type="EMBL" id="CADCVS010000461">
    <property type="protein sequence ID" value="CAA9527757.1"/>
    <property type="molecule type" value="Genomic_DNA"/>
</dbReference>
<feature type="non-terminal residue" evidence="2">
    <location>
        <position position="192"/>
    </location>
</feature>
<accession>A0A6J4TP44</accession>
<reference evidence="2" key="1">
    <citation type="submission" date="2020-02" db="EMBL/GenBank/DDBJ databases">
        <authorList>
            <person name="Meier V. D."/>
        </authorList>
    </citation>
    <scope>NUCLEOTIDE SEQUENCE</scope>
    <source>
        <strain evidence="2">AVDCRST_MAG30</strain>
    </source>
</reference>
<evidence type="ECO:0000313" key="2">
    <source>
        <dbReference type="EMBL" id="CAA9527757.1"/>
    </source>
</evidence>
<sequence>ELPGRGGRRPRDRLGPRRHRRLHHLPRHHRCRQRHLRRPRSRGLPAARRPLQDRAGVLHGRLGDVSRTGHVQPCRLARLRVGPEGPERLPEKPRRGARRRGRGRGDGPPARGSGRHRHHRRGPHGELQGRRRRVRARRERDAQDHRPDRGHEADADLPGRSRPSGSEAGAAIPGAAAAGRRGARSREARAGG</sequence>
<feature type="non-terminal residue" evidence="2">
    <location>
        <position position="1"/>
    </location>
</feature>
<feature type="compositionally biased region" description="Basic residues" evidence="1">
    <location>
        <begin position="113"/>
        <end position="122"/>
    </location>
</feature>